<dbReference type="PANTHER" id="PTHR32552:SF81">
    <property type="entry name" value="TONB-DEPENDENT OUTER MEMBRANE RECEPTOR"/>
    <property type="match status" value="1"/>
</dbReference>
<evidence type="ECO:0000256" key="11">
    <source>
        <dbReference type="PROSITE-ProRule" id="PRU01360"/>
    </source>
</evidence>
<evidence type="ECO:0000256" key="8">
    <source>
        <dbReference type="ARBA" id="ARBA00023077"/>
    </source>
</evidence>
<dbReference type="Gene3D" id="2.40.170.20">
    <property type="entry name" value="TonB-dependent receptor, beta-barrel domain"/>
    <property type="match status" value="1"/>
</dbReference>
<evidence type="ECO:0000313" key="13">
    <source>
        <dbReference type="EMBL" id="ETJ04328.1"/>
    </source>
</evidence>
<keyword evidence="13" id="KW-0675">Receptor</keyword>
<organism evidence="13 14">
    <name type="scientific">Actinomyces urogenitalis DORA_12</name>
    <dbReference type="NCBI Taxonomy" id="1403939"/>
    <lineage>
        <taxon>Bacteria</taxon>
        <taxon>Bacillati</taxon>
        <taxon>Actinomycetota</taxon>
        <taxon>Actinomycetes</taxon>
        <taxon>Actinomycetales</taxon>
        <taxon>Actinomycetaceae</taxon>
        <taxon>Actinomyces</taxon>
    </lineage>
</organism>
<sequence>LKPEEGWNYELGYKRMNKKDSWKVDVFYMDFKNFFQWQPDANGRPTVRVNGGKFHNVGIEAEYNRRLSDRIKMSVSGSYSNPKQKEMNQNYWKQAAPKLQFTTGIHYKSPTWEAGTSFSFVTKRLRNRDGGLNPNIALWNAYVGYHFNKDATLRLDARNLLNRHNVVSNGDYEYWDAPFNYELSYTQKF</sequence>
<keyword evidence="3 11" id="KW-1134">Transmembrane beta strand</keyword>
<dbReference type="InterPro" id="IPR039426">
    <property type="entry name" value="TonB-dep_rcpt-like"/>
</dbReference>
<evidence type="ECO:0000256" key="3">
    <source>
        <dbReference type="ARBA" id="ARBA00022452"/>
    </source>
</evidence>
<keyword evidence="10 11" id="KW-0998">Cell outer membrane</keyword>
<evidence type="ECO:0000256" key="6">
    <source>
        <dbReference type="ARBA" id="ARBA00023004"/>
    </source>
</evidence>
<dbReference type="PANTHER" id="PTHR32552">
    <property type="entry name" value="FERRICHROME IRON RECEPTOR-RELATED"/>
    <property type="match status" value="1"/>
</dbReference>
<keyword evidence="7" id="KW-0406">Ion transport</keyword>
<evidence type="ECO:0000256" key="7">
    <source>
        <dbReference type="ARBA" id="ARBA00023065"/>
    </source>
</evidence>
<evidence type="ECO:0000256" key="4">
    <source>
        <dbReference type="ARBA" id="ARBA00022496"/>
    </source>
</evidence>
<evidence type="ECO:0000256" key="9">
    <source>
        <dbReference type="ARBA" id="ARBA00023136"/>
    </source>
</evidence>
<dbReference type="Proteomes" id="UP000018852">
    <property type="component" value="Unassembled WGS sequence"/>
</dbReference>
<feature type="domain" description="TonB-dependent receptor-like beta-barrel" evidence="12">
    <location>
        <begin position="1"/>
        <end position="160"/>
    </location>
</feature>
<gene>
    <name evidence="13" type="ORF">Q605_AUC00711G0001</name>
</gene>
<feature type="non-terminal residue" evidence="13">
    <location>
        <position position="1"/>
    </location>
</feature>
<comment type="caution">
    <text evidence="13">The sequence shown here is derived from an EMBL/GenBank/DDBJ whole genome shotgun (WGS) entry which is preliminary data.</text>
</comment>
<reference evidence="13 14" key="1">
    <citation type="submission" date="2013-12" db="EMBL/GenBank/DDBJ databases">
        <title>A Varibaculum cambriense genome reconstructed from a premature infant gut community with otherwise low bacterial novelty that shifts toward anaerobic metabolism during the third week of life.</title>
        <authorList>
            <person name="Brown C.T."/>
            <person name="Sharon I."/>
            <person name="Thomas B.C."/>
            <person name="Castelle C.J."/>
            <person name="Morowitz M.J."/>
            <person name="Banfield J.F."/>
        </authorList>
    </citation>
    <scope>NUCLEOTIDE SEQUENCE [LARGE SCALE GENOMIC DNA]</scope>
    <source>
        <strain evidence="14">DORA_12</strain>
    </source>
</reference>
<dbReference type="InterPro" id="IPR000531">
    <property type="entry name" value="Beta-barrel_TonB"/>
</dbReference>
<proteinExistence type="inferred from homology"/>
<comment type="similarity">
    <text evidence="11">Belongs to the TonB-dependent receptor family.</text>
</comment>
<dbReference type="EMBL" id="AZLV01000711">
    <property type="protein sequence ID" value="ETJ04328.1"/>
    <property type="molecule type" value="Genomic_DNA"/>
</dbReference>
<dbReference type="PROSITE" id="PS52016">
    <property type="entry name" value="TONB_DEPENDENT_REC_3"/>
    <property type="match status" value="1"/>
</dbReference>
<evidence type="ECO:0000256" key="1">
    <source>
        <dbReference type="ARBA" id="ARBA00004571"/>
    </source>
</evidence>
<evidence type="ECO:0000256" key="2">
    <source>
        <dbReference type="ARBA" id="ARBA00022448"/>
    </source>
</evidence>
<evidence type="ECO:0000259" key="12">
    <source>
        <dbReference type="Pfam" id="PF00593"/>
    </source>
</evidence>
<keyword evidence="4" id="KW-0410">Iron transport</keyword>
<evidence type="ECO:0000256" key="10">
    <source>
        <dbReference type="ARBA" id="ARBA00023237"/>
    </source>
</evidence>
<dbReference type="InterPro" id="IPR036942">
    <property type="entry name" value="Beta-barrel_TonB_sf"/>
</dbReference>
<name>W1VEA1_9ACTO</name>
<keyword evidence="8" id="KW-0798">TonB box</keyword>
<comment type="subcellular location">
    <subcellularLocation>
        <location evidence="1 11">Cell outer membrane</location>
        <topology evidence="1 11">Multi-pass membrane protein</topology>
    </subcellularLocation>
</comment>
<dbReference type="SUPFAM" id="SSF56935">
    <property type="entry name" value="Porins"/>
    <property type="match status" value="1"/>
</dbReference>
<evidence type="ECO:0000256" key="5">
    <source>
        <dbReference type="ARBA" id="ARBA00022692"/>
    </source>
</evidence>
<dbReference type="Pfam" id="PF00593">
    <property type="entry name" value="TonB_dep_Rec_b-barrel"/>
    <property type="match status" value="1"/>
</dbReference>
<accession>W1VEA1</accession>
<keyword evidence="5 11" id="KW-0812">Transmembrane</keyword>
<protein>
    <submittedName>
        <fullName evidence="13">TonB-dependent receptor plug</fullName>
    </submittedName>
</protein>
<dbReference type="GO" id="GO:0006826">
    <property type="term" value="P:iron ion transport"/>
    <property type="evidence" value="ECO:0007669"/>
    <property type="project" value="UniProtKB-KW"/>
</dbReference>
<evidence type="ECO:0000313" key="14">
    <source>
        <dbReference type="Proteomes" id="UP000018852"/>
    </source>
</evidence>
<dbReference type="GO" id="GO:0009279">
    <property type="term" value="C:cell outer membrane"/>
    <property type="evidence" value="ECO:0007669"/>
    <property type="project" value="UniProtKB-SubCell"/>
</dbReference>
<keyword evidence="9 11" id="KW-0472">Membrane</keyword>
<keyword evidence="6" id="KW-0408">Iron</keyword>
<keyword evidence="2 11" id="KW-0813">Transport</keyword>
<dbReference type="AlphaFoldDB" id="W1VEA1"/>